<protein>
    <submittedName>
        <fullName evidence="2">Uu.00g061500.m01.CDS01</fullName>
    </submittedName>
</protein>
<accession>A0AAI8YMP0</accession>
<feature type="compositionally biased region" description="Low complexity" evidence="1">
    <location>
        <begin position="184"/>
        <end position="198"/>
    </location>
</feature>
<dbReference type="Proteomes" id="UP001295740">
    <property type="component" value="Unassembled WGS sequence"/>
</dbReference>
<name>A0AAI8YMP0_9PEZI</name>
<evidence type="ECO:0000313" key="3">
    <source>
        <dbReference type="Proteomes" id="UP001295740"/>
    </source>
</evidence>
<comment type="caution">
    <text evidence="2">The sequence shown here is derived from an EMBL/GenBank/DDBJ whole genome shotgun (WGS) entry which is preliminary data.</text>
</comment>
<gene>
    <name evidence="2" type="ORF">KHLLAP_LOCUS10718</name>
</gene>
<dbReference type="EMBL" id="CAUWAG010000013">
    <property type="protein sequence ID" value="CAJ2510250.1"/>
    <property type="molecule type" value="Genomic_DNA"/>
</dbReference>
<feature type="region of interest" description="Disordered" evidence="1">
    <location>
        <begin position="367"/>
        <end position="389"/>
    </location>
</feature>
<feature type="compositionally biased region" description="Low complexity" evidence="1">
    <location>
        <begin position="28"/>
        <end position="51"/>
    </location>
</feature>
<evidence type="ECO:0000313" key="2">
    <source>
        <dbReference type="EMBL" id="CAJ2510250.1"/>
    </source>
</evidence>
<keyword evidence="3" id="KW-1185">Reference proteome</keyword>
<evidence type="ECO:0000256" key="1">
    <source>
        <dbReference type="SAM" id="MobiDB-lite"/>
    </source>
</evidence>
<sequence length="624" mass="69450">MPSRVFNFWTRQTAPTVPIEMPPPSSAPIPTSSPLSSPTSFVTATATATPPNRRDGTVTDISSPAGGDVGASSGLLDQYQKARRLPPELKEHCRVYLEENLHQQTIHLLGSLLTSRRTDHRAPAYCPPPSQLSLLLGLVVHPDFTTRPKEPEWPEAAIESLAYLRTTLAVFGPVQAGFKESTRFSHASSSSSRGGTPDSDSEPDANDKDRDERGEVQLAGRYAEASVWKRGQDFFTVVGWVFNCSVLYPNRWRYWKPWLEFMLDVLDKDLEERYELDSQSGRDDMPELGQSILASYVSQCSGRTAGGIKRIMKAIFADGSKPATSLFQEVWVKEHKEKSHNAMNKRKREKVNIDKGEFGGWLDNDSVYSSQASEPPTPQKRRTNSGSVDKHEFQALESTYVESIPLRQRLFSTLSYLCYHLPDSPLDVSDLYESFEATTKSLPLPIFTAFVTSTTSQLLRSQQISALQGILSLLMPSSALSPAKVDRGRHDDGGISPAILEHCFLPYSANTITAEDNAKVSVLLEQLMHIVWLDGTEDFSQDLLSAVGRGIEARNAKIKKKKTRGRGNTDDPDMEARAVLDMSSERLVILAELLRDASTDLEDGMDADEDEREDEDEDEDEEGW</sequence>
<dbReference type="AlphaFoldDB" id="A0AAI8YMP0"/>
<feature type="region of interest" description="Disordered" evidence="1">
    <location>
        <begin position="13"/>
        <end position="74"/>
    </location>
</feature>
<feature type="region of interest" description="Disordered" evidence="1">
    <location>
        <begin position="183"/>
        <end position="212"/>
    </location>
</feature>
<reference evidence="2" key="1">
    <citation type="submission" date="2023-10" db="EMBL/GenBank/DDBJ databases">
        <authorList>
            <person name="Hackl T."/>
        </authorList>
    </citation>
    <scope>NUCLEOTIDE SEQUENCE</scope>
</reference>
<organism evidence="2 3">
    <name type="scientific">Anthostomella pinea</name>
    <dbReference type="NCBI Taxonomy" id="933095"/>
    <lineage>
        <taxon>Eukaryota</taxon>
        <taxon>Fungi</taxon>
        <taxon>Dikarya</taxon>
        <taxon>Ascomycota</taxon>
        <taxon>Pezizomycotina</taxon>
        <taxon>Sordariomycetes</taxon>
        <taxon>Xylariomycetidae</taxon>
        <taxon>Xylariales</taxon>
        <taxon>Xylariaceae</taxon>
        <taxon>Anthostomella</taxon>
    </lineage>
</organism>
<feature type="region of interest" description="Disordered" evidence="1">
    <location>
        <begin position="599"/>
        <end position="624"/>
    </location>
</feature>
<proteinExistence type="predicted"/>